<dbReference type="PANTHER" id="PTHR43312:SF2">
    <property type="entry name" value="OXIDOREDUCTASE"/>
    <property type="match status" value="1"/>
</dbReference>
<dbReference type="SUPFAM" id="SSF51430">
    <property type="entry name" value="NAD(P)-linked oxidoreductase"/>
    <property type="match status" value="1"/>
</dbReference>
<dbReference type="Gene3D" id="3.20.20.100">
    <property type="entry name" value="NADP-dependent oxidoreductase domain"/>
    <property type="match status" value="1"/>
</dbReference>
<comment type="caution">
    <text evidence="1">The sequence shown here is derived from an EMBL/GenBank/DDBJ whole genome shotgun (WGS) entry which is preliminary data.</text>
</comment>
<accession>A0ABQ6N7X4</accession>
<dbReference type="EMBL" id="BRYB01001129">
    <property type="protein sequence ID" value="GMI43516.1"/>
    <property type="molecule type" value="Genomic_DNA"/>
</dbReference>
<evidence type="ECO:0008006" key="3">
    <source>
        <dbReference type="Google" id="ProtNLM"/>
    </source>
</evidence>
<dbReference type="InterPro" id="IPR053135">
    <property type="entry name" value="AKR2_Oxidoreductase"/>
</dbReference>
<evidence type="ECO:0000313" key="1">
    <source>
        <dbReference type="EMBL" id="GMI43516.1"/>
    </source>
</evidence>
<proteinExistence type="predicted"/>
<protein>
    <recommendedName>
        <fullName evidence="3">NADP-dependent oxidoreductase domain-containing protein</fullName>
    </recommendedName>
</protein>
<gene>
    <name evidence="1" type="ORF">TeGR_g10859</name>
</gene>
<organism evidence="1 2">
    <name type="scientific">Tetraparma gracilis</name>
    <dbReference type="NCBI Taxonomy" id="2962635"/>
    <lineage>
        <taxon>Eukaryota</taxon>
        <taxon>Sar</taxon>
        <taxon>Stramenopiles</taxon>
        <taxon>Ochrophyta</taxon>
        <taxon>Bolidophyceae</taxon>
        <taxon>Parmales</taxon>
        <taxon>Triparmaceae</taxon>
        <taxon>Tetraparma</taxon>
    </lineage>
</organism>
<evidence type="ECO:0000313" key="2">
    <source>
        <dbReference type="Proteomes" id="UP001165060"/>
    </source>
</evidence>
<dbReference type="InterPro" id="IPR036812">
    <property type="entry name" value="NAD(P)_OxRdtase_dom_sf"/>
</dbReference>
<keyword evidence="2" id="KW-1185">Reference proteome</keyword>
<dbReference type="PANTHER" id="PTHR43312">
    <property type="entry name" value="D-THREO-ALDOSE 1-DEHYDROGENASE"/>
    <property type="match status" value="1"/>
</dbReference>
<reference evidence="1 2" key="1">
    <citation type="journal article" date="2023" name="Commun. Biol.">
        <title>Genome analysis of Parmales, the sister group of diatoms, reveals the evolutionary specialization of diatoms from phago-mixotrophs to photoautotrophs.</title>
        <authorList>
            <person name="Ban H."/>
            <person name="Sato S."/>
            <person name="Yoshikawa S."/>
            <person name="Yamada K."/>
            <person name="Nakamura Y."/>
            <person name="Ichinomiya M."/>
            <person name="Sato N."/>
            <person name="Blanc-Mathieu R."/>
            <person name="Endo H."/>
            <person name="Kuwata A."/>
            <person name="Ogata H."/>
        </authorList>
    </citation>
    <scope>NUCLEOTIDE SEQUENCE [LARGE SCALE GENOMIC DNA]</scope>
</reference>
<dbReference type="Proteomes" id="UP001165060">
    <property type="component" value="Unassembled WGS sequence"/>
</dbReference>
<feature type="non-terminal residue" evidence="1">
    <location>
        <position position="1"/>
    </location>
</feature>
<sequence>YIDLFSFHGLSTKKLMDYVLREGGNMTVAEELKAEGKIKHIGFSTHGTPRVIRELILSDKFAYANIHYHFFGSYHAAGNDDGTGQEGNLGNLKLCLEKDMGVFIISPFDKGGMLYKPSEEMCQLTGPNLPPLIFAALHLWNVGAHTISVGIAKPSDFDEVLHAASIMDDENTQSLVRRAERNLNKQCVRERGGG</sequence>
<name>A0ABQ6N7X4_9STRA</name>